<dbReference type="EMBL" id="GEBQ01002108">
    <property type="protein sequence ID" value="JAT37869.1"/>
    <property type="molecule type" value="Transcribed_RNA"/>
</dbReference>
<name>A0A1B6MPR4_9HEMI</name>
<gene>
    <name evidence="1" type="ORF">g.709</name>
</gene>
<accession>A0A1B6MPR4</accession>
<organism evidence="1">
    <name type="scientific">Graphocephala atropunctata</name>
    <dbReference type="NCBI Taxonomy" id="36148"/>
    <lineage>
        <taxon>Eukaryota</taxon>
        <taxon>Metazoa</taxon>
        <taxon>Ecdysozoa</taxon>
        <taxon>Arthropoda</taxon>
        <taxon>Hexapoda</taxon>
        <taxon>Insecta</taxon>
        <taxon>Pterygota</taxon>
        <taxon>Neoptera</taxon>
        <taxon>Paraneoptera</taxon>
        <taxon>Hemiptera</taxon>
        <taxon>Auchenorrhyncha</taxon>
        <taxon>Membracoidea</taxon>
        <taxon>Cicadellidae</taxon>
        <taxon>Cicadellinae</taxon>
        <taxon>Cicadellini</taxon>
        <taxon>Graphocephala</taxon>
    </lineage>
</organism>
<dbReference type="PANTHER" id="PTHR33053">
    <property type="entry name" value="PROTEIN, PUTATIVE-RELATED"/>
    <property type="match status" value="1"/>
</dbReference>
<evidence type="ECO:0000313" key="1">
    <source>
        <dbReference type="EMBL" id="JAT37869.1"/>
    </source>
</evidence>
<dbReference type="PANTHER" id="PTHR33053:SF25">
    <property type="entry name" value="TRANSPOSASE DOMAIN-CONTAINING PROTEIN"/>
    <property type="match status" value="1"/>
</dbReference>
<reference evidence="1" key="1">
    <citation type="submission" date="2015-11" db="EMBL/GenBank/DDBJ databases">
        <title>De novo transcriptome assembly of four potential Pierce s Disease insect vectors from Arizona vineyards.</title>
        <authorList>
            <person name="Tassone E.E."/>
        </authorList>
    </citation>
    <scope>NUCLEOTIDE SEQUENCE</scope>
</reference>
<feature type="non-terminal residue" evidence="1">
    <location>
        <position position="1"/>
    </location>
</feature>
<proteinExistence type="predicted"/>
<protein>
    <submittedName>
        <fullName evidence="1">Uncharacterized protein</fullName>
    </submittedName>
</protein>
<dbReference type="AlphaFoldDB" id="A0A1B6MPR4"/>
<sequence length="331" mass="37948">WFLGPKPFLLAHNVRLSISGSLQSLSKYVPLEFARKPRDTKLLLRWKATEFRAFLLYFSPVVLKPSLPAKLYQHFLSLHIAMTVLLTPSLCVSETMKDYSKNLLVNFVQLTSQLYSPRFLTHNFHNLIHLVDDANHLNEIIGQTNFSLNDISSFPFESFLQQLKKLTRSYAKPLEQVSRRITELYISGNIKSLYLVPQPQSIWTLKDPHFEGFLPPSCTGPQFKCVVFENFTIKTTGNADNCCSMKGGEIVIVDNIAYSNELKTEVIIGRKYVNVVDFYSEPFCTSSNLNTFKVSDLSDPKIWKISDITFKFIHLPCENYFVVIPLLHTCC</sequence>